<dbReference type="AlphaFoldDB" id="A0A749KZX9"/>
<name>A0A749KZX9_SALER</name>
<reference evidence="1" key="1">
    <citation type="journal article" date="2018" name="Genome Biol.">
        <title>SKESA: strategic k-mer extension for scrupulous assemblies.</title>
        <authorList>
            <person name="Souvorov A."/>
            <person name="Agarwala R."/>
            <person name="Lipman D.J."/>
        </authorList>
    </citation>
    <scope>NUCLEOTIDE SEQUENCE</scope>
    <source>
        <strain evidence="1">MA.CK_00/00004035</strain>
    </source>
</reference>
<comment type="caution">
    <text evidence="1">The sequence shown here is derived from an EMBL/GenBank/DDBJ whole genome shotgun (WGS) entry which is preliminary data.</text>
</comment>
<dbReference type="EMBL" id="DAAVUQ010000004">
    <property type="protein sequence ID" value="HAF5756246.1"/>
    <property type="molecule type" value="Genomic_DNA"/>
</dbReference>
<sequence length="77" mass="8841">MDSQQTIIHRGIKMPKPVLSVEFNIPPDFTGRVVIHIENGLVTGKRRLSDDECICFIDSFIKIARDMELRLKEISND</sequence>
<evidence type="ECO:0000313" key="1">
    <source>
        <dbReference type="EMBL" id="HAF5756246.1"/>
    </source>
</evidence>
<organism evidence="1">
    <name type="scientific">Salmonella enterica</name>
    <name type="common">Salmonella choleraesuis</name>
    <dbReference type="NCBI Taxonomy" id="28901"/>
    <lineage>
        <taxon>Bacteria</taxon>
        <taxon>Pseudomonadati</taxon>
        <taxon>Pseudomonadota</taxon>
        <taxon>Gammaproteobacteria</taxon>
        <taxon>Enterobacterales</taxon>
        <taxon>Enterobacteriaceae</taxon>
        <taxon>Salmonella</taxon>
    </lineage>
</organism>
<accession>A0A749KZX9</accession>
<reference evidence="1" key="2">
    <citation type="submission" date="2020-02" db="EMBL/GenBank/DDBJ databases">
        <authorList>
            <consortium name="NCBI Pathogen Detection Project"/>
        </authorList>
    </citation>
    <scope>NUCLEOTIDE SEQUENCE</scope>
    <source>
        <strain evidence="1">MA.CK_00/00004035</strain>
    </source>
</reference>
<proteinExistence type="predicted"/>
<gene>
    <name evidence="1" type="ORF">G8N42_001636</name>
</gene>
<protein>
    <submittedName>
        <fullName evidence="1">Uncharacterized protein</fullName>
    </submittedName>
</protein>